<dbReference type="OrthoDB" id="3041962at2759"/>
<dbReference type="Proteomes" id="UP000017559">
    <property type="component" value="Unassembled WGS sequence"/>
</dbReference>
<accession>V2XHU2</accession>
<comment type="caution">
    <text evidence="1">The sequence shown here is derived from an EMBL/GenBank/DDBJ whole genome shotgun (WGS) entry which is preliminary data.</text>
</comment>
<reference evidence="1 2" key="1">
    <citation type="journal article" date="2014" name="BMC Genomics">
        <title>Genome and secretome analysis of the hemibiotrophic fungal pathogen, Moniliophthora roreri, which causes frosty pod rot disease of cacao: mechanisms of the biotrophic and necrotrophic phases.</title>
        <authorList>
            <person name="Meinhardt L.W."/>
            <person name="Costa G.G.L."/>
            <person name="Thomazella D.P.T."/>
            <person name="Teixeira P.J.P.L."/>
            <person name="Carazzolle M.F."/>
            <person name="Schuster S.C."/>
            <person name="Carlson J.E."/>
            <person name="Guiltinan M.J."/>
            <person name="Mieczkowski P."/>
            <person name="Farmer A."/>
            <person name="Ramaraj T."/>
            <person name="Crozier J."/>
            <person name="Davis R.E."/>
            <person name="Shao J."/>
            <person name="Melnick R.L."/>
            <person name="Pereira G.A.G."/>
            <person name="Bailey B.A."/>
        </authorList>
    </citation>
    <scope>NUCLEOTIDE SEQUENCE [LARGE SCALE GENOMIC DNA]</scope>
    <source>
        <strain evidence="1 2">MCA 2997</strain>
    </source>
</reference>
<dbReference type="EMBL" id="AWSO01000207">
    <property type="protein sequence ID" value="ESK93282.1"/>
    <property type="molecule type" value="Genomic_DNA"/>
</dbReference>
<dbReference type="AlphaFoldDB" id="V2XHU2"/>
<evidence type="ECO:0008006" key="3">
    <source>
        <dbReference type="Google" id="ProtNLM"/>
    </source>
</evidence>
<sequence length="538" mass="59486">MGSLLEQIPRDVLEHIAFLVTTFDIFGVPNDLLHLLLTCSTIYHSLSISSAPHLYSRIYQAKYDTGALYHRISATTLTDSAVATELVLRSRLLRRIRKRDLTQQGLGQDFGTAMRMTLESDGLNEAHLHSVHFSQYLSTFVRLALERDRESRGSTITMALWLLALHLSKADIAELSEGQRTLFHRLLRPLIFSSLNGDAVTAPTAIETPTQIRDTFSLPSDSKSGNTKEVYSCPDAASAAILLTLALNETNEIQVPPHLPVNRAAARSSGRSGPTMEDYRVIASYRTALFGDDRPAINGMLGTGYDRSRSRRHDPDFHQKVVGGPATLGTHAYCYIGQFLEGVWEGYYMVSSIGSSDCSGSLRKCSDDLPDFLCRTPMQCSLTLYFSFDDPAAGTNTPWCNIATSIEGEVDNWSVRACDFNVSDTRLELSGVTTPYERLASSEDLDGKRLSQAKDCLIVGQTLEEHEEAWGAFTFAGRVSKDGRITLRREPKHSSEAGLGIWIFQGHLRFGTALVGTWRSRVARDLPGVCGLFSMGRK</sequence>
<protein>
    <recommendedName>
        <fullName evidence="3">F-box domain-containing protein</fullName>
    </recommendedName>
</protein>
<name>V2XHU2_MONRO</name>
<dbReference type="HOGENOM" id="CLU_011151_0_1_1"/>
<keyword evidence="2" id="KW-1185">Reference proteome</keyword>
<proteinExistence type="predicted"/>
<gene>
    <name evidence="1" type="ORF">Moror_14545</name>
</gene>
<organism evidence="1 2">
    <name type="scientific">Moniliophthora roreri (strain MCA 2997)</name>
    <name type="common">Cocoa frosty pod rot fungus</name>
    <name type="synonym">Crinipellis roreri</name>
    <dbReference type="NCBI Taxonomy" id="1381753"/>
    <lineage>
        <taxon>Eukaryota</taxon>
        <taxon>Fungi</taxon>
        <taxon>Dikarya</taxon>
        <taxon>Basidiomycota</taxon>
        <taxon>Agaricomycotina</taxon>
        <taxon>Agaricomycetes</taxon>
        <taxon>Agaricomycetidae</taxon>
        <taxon>Agaricales</taxon>
        <taxon>Marasmiineae</taxon>
        <taxon>Marasmiaceae</taxon>
        <taxon>Moniliophthora</taxon>
    </lineage>
</organism>
<evidence type="ECO:0000313" key="1">
    <source>
        <dbReference type="EMBL" id="ESK93282.1"/>
    </source>
</evidence>
<evidence type="ECO:0000313" key="2">
    <source>
        <dbReference type="Proteomes" id="UP000017559"/>
    </source>
</evidence>
<dbReference type="KEGG" id="mrr:Moror_14545"/>